<evidence type="ECO:0000313" key="5">
    <source>
        <dbReference type="Proteomes" id="UP000199079"/>
    </source>
</evidence>
<feature type="domain" description="DUF447" evidence="3">
    <location>
        <begin position="172"/>
        <end position="224"/>
    </location>
</feature>
<feature type="region of interest" description="Disordered" evidence="1">
    <location>
        <begin position="67"/>
        <end position="92"/>
    </location>
</feature>
<sequence length="234" mass="25696">MTRSDDGDGIVDPERFDPEDERTRVLPRTTGNDWPVDLQGVTETVVATRGPDGAWNMAALGVHAPGRDASDAGADEASAAPTARTYGRTRTRRNVERTGRGVIQFTSDPREFVDAALTIDERSDPLLANADAYVEVEFTRVDRTVEAGTEIHAWALEPVAGRILEERVPRTNRGFGAVIDATVAASRLDVEGFDEDELCGRLRYFADTVDRCGGPREQAAFERIDDATGWRDRC</sequence>
<protein>
    <recommendedName>
        <fullName evidence="6">DUF447 family protein</fullName>
    </recommendedName>
</protein>
<dbReference type="SUPFAM" id="SSF50475">
    <property type="entry name" value="FMN-binding split barrel"/>
    <property type="match status" value="1"/>
</dbReference>
<dbReference type="InterPro" id="IPR012349">
    <property type="entry name" value="Split_barrel_FMN-bd"/>
</dbReference>
<accession>A0A1H3DP08</accession>
<feature type="compositionally biased region" description="Low complexity" evidence="1">
    <location>
        <begin position="71"/>
        <end position="86"/>
    </location>
</feature>
<dbReference type="OrthoDB" id="146030at2157"/>
<keyword evidence="5" id="KW-1185">Reference proteome</keyword>
<feature type="region of interest" description="Disordered" evidence="1">
    <location>
        <begin position="1"/>
        <end position="35"/>
    </location>
</feature>
<feature type="domain" description="DUF447" evidence="2">
    <location>
        <begin position="42"/>
        <end position="163"/>
    </location>
</feature>
<reference evidence="5" key="1">
    <citation type="submission" date="2016-10" db="EMBL/GenBank/DDBJ databases">
        <authorList>
            <person name="Varghese N."/>
            <person name="Submissions S."/>
        </authorList>
    </citation>
    <scope>NUCLEOTIDE SEQUENCE [LARGE SCALE GENOMIC DNA]</scope>
    <source>
        <strain evidence="5">DC30,IBRC 10041,KCTC 4046</strain>
    </source>
</reference>
<dbReference type="Gene3D" id="1.20.58.290">
    <property type="entry name" value="Hypothetical membrane protein ta0354_69_121"/>
    <property type="match status" value="1"/>
</dbReference>
<dbReference type="AlphaFoldDB" id="A0A1H3DP08"/>
<dbReference type="RefSeq" id="WP_021074230.1">
    <property type="nucleotide sequence ID" value="NZ_FNPC01000001.1"/>
</dbReference>
<proteinExistence type="predicted"/>
<evidence type="ECO:0000259" key="2">
    <source>
        <dbReference type="Pfam" id="PF04289"/>
    </source>
</evidence>
<dbReference type="Gene3D" id="2.30.110.10">
    <property type="entry name" value="Electron Transport, Fmn-binding Protein, Chain A"/>
    <property type="match status" value="1"/>
</dbReference>
<organism evidence="4 5">
    <name type="scientific">Halopenitus persicus</name>
    <dbReference type="NCBI Taxonomy" id="1048396"/>
    <lineage>
        <taxon>Archaea</taxon>
        <taxon>Methanobacteriati</taxon>
        <taxon>Methanobacteriota</taxon>
        <taxon>Stenosarchaea group</taxon>
        <taxon>Halobacteria</taxon>
        <taxon>Halobacteriales</taxon>
        <taxon>Haloferacaceae</taxon>
        <taxon>Halopenitus</taxon>
    </lineage>
</organism>
<dbReference type="EMBL" id="FNPC01000001">
    <property type="protein sequence ID" value="SDX68080.1"/>
    <property type="molecule type" value="Genomic_DNA"/>
</dbReference>
<dbReference type="InterPro" id="IPR049288">
    <property type="entry name" value="DUF447_C"/>
</dbReference>
<dbReference type="Proteomes" id="UP000199079">
    <property type="component" value="Unassembled WGS sequence"/>
</dbReference>
<dbReference type="InterPro" id="IPR007386">
    <property type="entry name" value="DUF447_N"/>
</dbReference>
<gene>
    <name evidence="4" type="ORF">SAMN05216564_10182</name>
</gene>
<dbReference type="GeneID" id="43838227"/>
<evidence type="ECO:0000259" key="3">
    <source>
        <dbReference type="Pfam" id="PF20766"/>
    </source>
</evidence>
<evidence type="ECO:0000313" key="4">
    <source>
        <dbReference type="EMBL" id="SDX68080.1"/>
    </source>
</evidence>
<dbReference type="Pfam" id="PF04289">
    <property type="entry name" value="DUF447_N"/>
    <property type="match status" value="1"/>
</dbReference>
<evidence type="ECO:0008006" key="6">
    <source>
        <dbReference type="Google" id="ProtNLM"/>
    </source>
</evidence>
<evidence type="ECO:0000256" key="1">
    <source>
        <dbReference type="SAM" id="MobiDB-lite"/>
    </source>
</evidence>
<name>A0A1H3DP08_9EURY</name>
<feature type="compositionally biased region" description="Basic and acidic residues" evidence="1">
    <location>
        <begin position="1"/>
        <end position="24"/>
    </location>
</feature>
<dbReference type="Pfam" id="PF20766">
    <property type="entry name" value="DUF447_C"/>
    <property type="match status" value="1"/>
</dbReference>